<comment type="caution">
    <text evidence="1">The sequence shown here is derived from an EMBL/GenBank/DDBJ whole genome shotgun (WGS) entry which is preliminary data.</text>
</comment>
<name>A0A0F9TE66_9ZZZZ</name>
<organism evidence="1">
    <name type="scientific">marine sediment metagenome</name>
    <dbReference type="NCBI Taxonomy" id="412755"/>
    <lineage>
        <taxon>unclassified sequences</taxon>
        <taxon>metagenomes</taxon>
        <taxon>ecological metagenomes</taxon>
    </lineage>
</organism>
<accession>A0A0F9TE66</accession>
<gene>
    <name evidence="1" type="ORF">LCGC14_0663900</name>
</gene>
<protein>
    <submittedName>
        <fullName evidence="1">Uncharacterized protein</fullName>
    </submittedName>
</protein>
<dbReference type="EMBL" id="LAZR01001282">
    <property type="protein sequence ID" value="KKN47331.1"/>
    <property type="molecule type" value="Genomic_DNA"/>
</dbReference>
<proteinExistence type="predicted"/>
<dbReference type="AlphaFoldDB" id="A0A0F9TE66"/>
<evidence type="ECO:0000313" key="1">
    <source>
        <dbReference type="EMBL" id="KKN47331.1"/>
    </source>
</evidence>
<reference evidence="1" key="1">
    <citation type="journal article" date="2015" name="Nature">
        <title>Complex archaea that bridge the gap between prokaryotes and eukaryotes.</title>
        <authorList>
            <person name="Spang A."/>
            <person name="Saw J.H."/>
            <person name="Jorgensen S.L."/>
            <person name="Zaremba-Niedzwiedzka K."/>
            <person name="Martijn J."/>
            <person name="Lind A.E."/>
            <person name="van Eijk R."/>
            <person name="Schleper C."/>
            <person name="Guy L."/>
            <person name="Ettema T.J."/>
        </authorList>
    </citation>
    <scope>NUCLEOTIDE SEQUENCE</scope>
</reference>
<sequence>MVEDMVISKVLSPISERFKKIENNRKYFSYLIQKRFANERMLQLEILNIISQIDEVEDYLPEMPYDLEGKEKCDLWFSLKDGSEYWIELKMIPTNYRKKGHAKAITNGINSIIEDINRLKNIKGKKFVMFAIYPIYPENYALFNNIHLQKISDKVGKDIKMPEISLKIGEADFNLYIFKV</sequence>